<accession>B4WP23</accession>
<evidence type="ECO:0000313" key="1">
    <source>
        <dbReference type="EMBL" id="EDX84585.1"/>
    </source>
</evidence>
<reference evidence="1" key="1">
    <citation type="submission" date="2008-07" db="EMBL/GenBank/DDBJ databases">
        <authorList>
            <person name="Tandeau de Marsac N."/>
            <person name="Ferriera S."/>
            <person name="Johnson J."/>
            <person name="Kravitz S."/>
            <person name="Beeson K."/>
            <person name="Sutton G."/>
            <person name="Rogers Y.-H."/>
            <person name="Friedman R."/>
            <person name="Frazier M."/>
            <person name="Venter J.C."/>
        </authorList>
    </citation>
    <scope>NUCLEOTIDE SEQUENCE</scope>
    <source>
        <strain evidence="1">PCC 7335</strain>
    </source>
</reference>
<protein>
    <submittedName>
        <fullName evidence="1">Uncharacterized protein</fullName>
    </submittedName>
</protein>
<dbReference type="EMBL" id="DS989904">
    <property type="protein sequence ID" value="EDX84585.1"/>
    <property type="molecule type" value="Genomic_DNA"/>
</dbReference>
<name>A0ACD6B9K9_SYNS7</name>
<proteinExistence type="evidence at protein level"/>
<dbReference type="PDB" id="7S3D">
    <property type="method" value="EM"/>
    <property type="resolution" value="2.91 A"/>
    <property type="chains" value="I/R/i=1-70"/>
</dbReference>
<evidence type="ECO:0007829" key="2">
    <source>
        <dbReference type="PDB" id="7S3D"/>
    </source>
</evidence>
<organism evidence="1">
    <name type="scientific">Synechococcus sp. (strain ATCC 29403 / PCC 7335)</name>
    <dbReference type="NCBI Taxonomy" id="91464"/>
    <lineage>
        <taxon>Bacteria</taxon>
        <taxon>Bacillati</taxon>
        <taxon>Cyanobacteriota</taxon>
        <taxon>Cyanophyceae</taxon>
        <taxon>Synechococcales</taxon>
        <taxon>Synechococcaceae</taxon>
        <taxon>Synechococcus</taxon>
    </lineage>
</organism>
<sequence length="70" mass="7667">MVDATQLEGAYAAAWLPWIMIPMITYILPFPIFAIAFLWIEREGGEGGLDIDVMGSNAMSNEAMGRDISS</sequence>
<gene>
    <name evidence="1" type="ORF">S7335_2282</name>
</gene>
<keyword evidence="2" id="KW-0002">3D-structure</keyword>
<accession>A0ACD6B9K9</accession>
<reference evidence="2" key="2">
    <citation type="journal article" date="2022" name="J. Biol. Chem.">
        <title>Structure of a photosystem I-ferredoxin complex from a marine cyanobacterium provides insights into far-red light photoacclimation.</title>
        <authorList>
            <person name="Gisriel C.J."/>
            <person name="Flesher D.A."/>
            <person name="Shen G."/>
            <person name="Wang J."/>
            <person name="Ho M.Y."/>
            <person name="Brudvig G.W."/>
            <person name="Bryant D.A."/>
        </authorList>
    </citation>
    <scope>STRUCTURE BY ELECTRON MICROSCOPY (2.91 ANGSTROMS) OF 1-70</scope>
</reference>